<name>A0A8H5XFU1_9HYPO</name>
<feature type="compositionally biased region" description="Basic and acidic residues" evidence="1">
    <location>
        <begin position="384"/>
        <end position="398"/>
    </location>
</feature>
<evidence type="ECO:0000256" key="2">
    <source>
        <dbReference type="SAM" id="SignalP"/>
    </source>
</evidence>
<evidence type="ECO:0000313" key="4">
    <source>
        <dbReference type="Proteomes" id="UP000532311"/>
    </source>
</evidence>
<feature type="region of interest" description="Disordered" evidence="1">
    <location>
        <begin position="335"/>
        <end position="398"/>
    </location>
</feature>
<evidence type="ECO:0000313" key="3">
    <source>
        <dbReference type="EMBL" id="KAF5692796.1"/>
    </source>
</evidence>
<feature type="signal peptide" evidence="2">
    <location>
        <begin position="1"/>
        <end position="16"/>
    </location>
</feature>
<feature type="chain" id="PRO_5034349695" evidence="2">
    <location>
        <begin position="17"/>
        <end position="398"/>
    </location>
</feature>
<feature type="compositionally biased region" description="Basic and acidic residues" evidence="1">
    <location>
        <begin position="346"/>
        <end position="376"/>
    </location>
</feature>
<keyword evidence="2" id="KW-0732">Signal</keyword>
<accession>A0A8H5XFU1</accession>
<keyword evidence="4" id="KW-1185">Reference proteome</keyword>
<protein>
    <submittedName>
        <fullName evidence="3">Uncharacterized protein</fullName>
    </submittedName>
</protein>
<comment type="caution">
    <text evidence="3">The sequence shown here is derived from an EMBL/GenBank/DDBJ whole genome shotgun (WGS) entry which is preliminary data.</text>
</comment>
<dbReference type="AlphaFoldDB" id="A0A8H5XFU1"/>
<evidence type="ECO:0000256" key="1">
    <source>
        <dbReference type="SAM" id="MobiDB-lite"/>
    </source>
</evidence>
<proteinExistence type="predicted"/>
<sequence>MRFLSTFSLLLSVASADQVSLSFTLDAGKNMSSVIVYSSRGGALIGRCGRIIDTKVAIDFSKVTVNDKGARSPYGNYITKGLSLIPITSGNFTVGNDTYAIHPDRVYSGGPSCKTDVDSFTNRISVYCIKLWWDYTDIMDDPITVATDCFGDFPPVRGQHETDYYTKEQKEDFRKKSLMAPNSIIGRRCKKGGPYGVGLDGIGQLGGATFGFSVTNAWSTGNSHICGGNPGDRVCVWYKVAHTAYTVRKEIGGKKRGKCKMHDKQDVVAAPNIGNNGGGFICKHNNECKSMGERYWDCYGRHDLLLKYCPPPGHPSKLHMDKGYLPQCLEEEAVRQDEKKKKKSMTKKEWKNYNKRKKEEYKRLKKDHEERTKDEKEREEEEEKNMREREKQAGKSKS</sequence>
<organism evidence="3 4">
    <name type="scientific">Fusarium globosum</name>
    <dbReference type="NCBI Taxonomy" id="78864"/>
    <lineage>
        <taxon>Eukaryota</taxon>
        <taxon>Fungi</taxon>
        <taxon>Dikarya</taxon>
        <taxon>Ascomycota</taxon>
        <taxon>Pezizomycotina</taxon>
        <taxon>Sordariomycetes</taxon>
        <taxon>Hypocreomycetidae</taxon>
        <taxon>Hypocreales</taxon>
        <taxon>Nectriaceae</taxon>
        <taxon>Fusarium</taxon>
        <taxon>Fusarium fujikuroi species complex</taxon>
    </lineage>
</organism>
<reference evidence="3 4" key="1">
    <citation type="submission" date="2020-05" db="EMBL/GenBank/DDBJ databases">
        <title>Identification and distribution of gene clusters putatively required for synthesis of sphingolipid metabolism inhibitors in phylogenetically diverse species of the filamentous fungus Fusarium.</title>
        <authorList>
            <person name="Kim H.-S."/>
            <person name="Busman M."/>
            <person name="Brown D.W."/>
            <person name="Divon H."/>
            <person name="Uhlig S."/>
            <person name="Proctor R.H."/>
        </authorList>
    </citation>
    <scope>NUCLEOTIDE SEQUENCE [LARGE SCALE GENOMIC DNA]</scope>
    <source>
        <strain evidence="3 4">NRRL 26131</strain>
    </source>
</reference>
<dbReference type="EMBL" id="JAAQPF010001159">
    <property type="protein sequence ID" value="KAF5692796.1"/>
    <property type="molecule type" value="Genomic_DNA"/>
</dbReference>
<dbReference type="Proteomes" id="UP000532311">
    <property type="component" value="Unassembled WGS sequence"/>
</dbReference>
<gene>
    <name evidence="3" type="ORF">FGLOB1_14482</name>
</gene>